<organism evidence="2 3">
    <name type="scientific">Brevibacterium paucivorans</name>
    <dbReference type="NCBI Taxonomy" id="170994"/>
    <lineage>
        <taxon>Bacteria</taxon>
        <taxon>Bacillati</taxon>
        <taxon>Actinomycetota</taxon>
        <taxon>Actinomycetes</taxon>
        <taxon>Micrococcales</taxon>
        <taxon>Brevibacteriaceae</taxon>
        <taxon>Brevibacterium</taxon>
    </lineage>
</organism>
<accession>A0A2N6VP66</accession>
<feature type="chain" id="PRO_5014957380" evidence="1">
    <location>
        <begin position="23"/>
        <end position="290"/>
    </location>
</feature>
<evidence type="ECO:0000313" key="2">
    <source>
        <dbReference type="EMBL" id="PMD05941.1"/>
    </source>
</evidence>
<evidence type="ECO:0000313" key="3">
    <source>
        <dbReference type="Proteomes" id="UP000235598"/>
    </source>
</evidence>
<reference evidence="2 3" key="1">
    <citation type="submission" date="2017-09" db="EMBL/GenBank/DDBJ databases">
        <title>Bacterial strain isolated from the female urinary microbiota.</title>
        <authorList>
            <person name="Thomas-White K."/>
            <person name="Kumar N."/>
            <person name="Forster S."/>
            <person name="Putonti C."/>
            <person name="Lawley T."/>
            <person name="Wolfe A.J."/>
        </authorList>
    </citation>
    <scope>NUCLEOTIDE SEQUENCE [LARGE SCALE GENOMIC DNA]</scope>
    <source>
        <strain evidence="2 3">UMB1301</strain>
    </source>
</reference>
<feature type="signal peptide" evidence="1">
    <location>
        <begin position="1"/>
        <end position="22"/>
    </location>
</feature>
<evidence type="ECO:0000256" key="1">
    <source>
        <dbReference type="SAM" id="SignalP"/>
    </source>
</evidence>
<protein>
    <submittedName>
        <fullName evidence="2">G-D-S-L family lipolytic protein</fullName>
    </submittedName>
</protein>
<dbReference type="RefSeq" id="WP_102237599.1">
    <property type="nucleotide sequence ID" value="NZ_JBDMHW010000001.1"/>
</dbReference>
<dbReference type="Proteomes" id="UP000235598">
    <property type="component" value="Unassembled WGS sequence"/>
</dbReference>
<sequence length="290" mass="30983">MKASTKLLVASLSLPLIAGAGAAVLRMQSNRMRKLFERDLNLPGEDIAMTIGPDDSSAEAGTTSAPLDTHSEDLPALVVVGDSWIARMGRGAPSPAVLMGRGLSALLGQRVRVRACTQPGARGEEMSEHVAEVLADSRMRRSRSGSAGPRFAVISMGSADIVRPSVYRSGVAVFSRALNRLEREGGYRVVVLTCPNLGLLPGVRRPLRTFLRRSSRVVSGSQWLMAVSSHALPISLNQVLSGTSRVGLLADSRRNPSPLGYKQIVAAVLARIATDLDSHIVSTPDYEEHK</sequence>
<name>A0A2N6VP66_9MICO</name>
<proteinExistence type="predicted"/>
<dbReference type="EMBL" id="PNHK01000001">
    <property type="protein sequence ID" value="PMD05941.1"/>
    <property type="molecule type" value="Genomic_DNA"/>
</dbReference>
<dbReference type="OrthoDB" id="4808552at2"/>
<gene>
    <name evidence="2" type="ORF">CJ199_00580</name>
</gene>
<comment type="caution">
    <text evidence="2">The sequence shown here is derived from an EMBL/GenBank/DDBJ whole genome shotgun (WGS) entry which is preliminary data.</text>
</comment>
<dbReference type="AlphaFoldDB" id="A0A2N6VP66"/>
<keyword evidence="1" id="KW-0732">Signal</keyword>
<dbReference type="SUPFAM" id="SSF52266">
    <property type="entry name" value="SGNH hydrolase"/>
    <property type="match status" value="1"/>
</dbReference>